<gene>
    <name evidence="8" type="ORF">UFOPK2370_00955</name>
</gene>
<proteinExistence type="predicted"/>
<dbReference type="PANTHER" id="PTHR48111">
    <property type="entry name" value="REGULATOR OF RPOS"/>
    <property type="match status" value="1"/>
</dbReference>
<dbReference type="PROSITE" id="PS51755">
    <property type="entry name" value="OMPR_PHOB"/>
    <property type="match status" value="1"/>
</dbReference>
<name>A0A6J6P2C2_9ZZZZ</name>
<accession>A0A6J6P2C2</accession>
<evidence type="ECO:0000256" key="2">
    <source>
        <dbReference type="ARBA" id="ARBA00023012"/>
    </source>
</evidence>
<keyword evidence="2" id="KW-0902">Two-component regulatory system</keyword>
<organism evidence="8">
    <name type="scientific">freshwater metagenome</name>
    <dbReference type="NCBI Taxonomy" id="449393"/>
    <lineage>
        <taxon>unclassified sequences</taxon>
        <taxon>metagenomes</taxon>
        <taxon>ecological metagenomes</taxon>
    </lineage>
</organism>
<dbReference type="InterPro" id="IPR001789">
    <property type="entry name" value="Sig_transdc_resp-reg_receiver"/>
</dbReference>
<keyword evidence="5" id="KW-0804">Transcription</keyword>
<dbReference type="PANTHER" id="PTHR48111:SF1">
    <property type="entry name" value="TWO-COMPONENT RESPONSE REGULATOR ORR33"/>
    <property type="match status" value="1"/>
</dbReference>
<evidence type="ECO:0000256" key="3">
    <source>
        <dbReference type="ARBA" id="ARBA00023015"/>
    </source>
</evidence>
<dbReference type="Gene3D" id="1.10.10.10">
    <property type="entry name" value="Winged helix-like DNA-binding domain superfamily/Winged helix DNA-binding domain"/>
    <property type="match status" value="1"/>
</dbReference>
<dbReference type="GO" id="GO:0000976">
    <property type="term" value="F:transcription cis-regulatory region binding"/>
    <property type="evidence" value="ECO:0007669"/>
    <property type="project" value="TreeGrafter"/>
</dbReference>
<dbReference type="Gene3D" id="3.40.50.2300">
    <property type="match status" value="1"/>
</dbReference>
<dbReference type="InterPro" id="IPR001867">
    <property type="entry name" value="OmpR/PhoB-type_DNA-bd"/>
</dbReference>
<feature type="domain" description="Response regulatory" evidence="6">
    <location>
        <begin position="5"/>
        <end position="119"/>
    </location>
</feature>
<protein>
    <submittedName>
        <fullName evidence="8">Unannotated protein</fullName>
    </submittedName>
</protein>
<dbReference type="SUPFAM" id="SSF52172">
    <property type="entry name" value="CheY-like"/>
    <property type="match status" value="1"/>
</dbReference>
<dbReference type="PROSITE" id="PS50110">
    <property type="entry name" value="RESPONSE_REGULATORY"/>
    <property type="match status" value="1"/>
</dbReference>
<reference evidence="8" key="1">
    <citation type="submission" date="2020-05" db="EMBL/GenBank/DDBJ databases">
        <authorList>
            <person name="Chiriac C."/>
            <person name="Salcher M."/>
            <person name="Ghai R."/>
            <person name="Kavagutti S V."/>
        </authorList>
    </citation>
    <scope>NUCLEOTIDE SEQUENCE</scope>
</reference>
<dbReference type="GO" id="GO:0000156">
    <property type="term" value="F:phosphorelay response regulator activity"/>
    <property type="evidence" value="ECO:0007669"/>
    <property type="project" value="TreeGrafter"/>
</dbReference>
<dbReference type="InterPro" id="IPR039420">
    <property type="entry name" value="WalR-like"/>
</dbReference>
<dbReference type="InterPro" id="IPR036388">
    <property type="entry name" value="WH-like_DNA-bd_sf"/>
</dbReference>
<dbReference type="GO" id="GO:0032993">
    <property type="term" value="C:protein-DNA complex"/>
    <property type="evidence" value="ECO:0007669"/>
    <property type="project" value="TreeGrafter"/>
</dbReference>
<dbReference type="CDD" id="cd17574">
    <property type="entry name" value="REC_OmpR"/>
    <property type="match status" value="1"/>
</dbReference>
<evidence type="ECO:0000256" key="4">
    <source>
        <dbReference type="ARBA" id="ARBA00023125"/>
    </source>
</evidence>
<dbReference type="GO" id="GO:0006355">
    <property type="term" value="P:regulation of DNA-templated transcription"/>
    <property type="evidence" value="ECO:0007669"/>
    <property type="project" value="InterPro"/>
</dbReference>
<dbReference type="CDD" id="cd00383">
    <property type="entry name" value="trans_reg_C"/>
    <property type="match status" value="1"/>
</dbReference>
<keyword evidence="4" id="KW-0238">DNA-binding</keyword>
<dbReference type="Gene3D" id="6.10.250.690">
    <property type="match status" value="1"/>
</dbReference>
<feature type="domain" description="OmpR/PhoB-type" evidence="7">
    <location>
        <begin position="127"/>
        <end position="224"/>
    </location>
</feature>
<dbReference type="Pfam" id="PF00486">
    <property type="entry name" value="Trans_reg_C"/>
    <property type="match status" value="1"/>
</dbReference>
<evidence type="ECO:0000256" key="5">
    <source>
        <dbReference type="ARBA" id="ARBA00023163"/>
    </source>
</evidence>
<evidence type="ECO:0000313" key="8">
    <source>
        <dbReference type="EMBL" id="CAB4690935.1"/>
    </source>
</evidence>
<evidence type="ECO:0000259" key="7">
    <source>
        <dbReference type="PROSITE" id="PS51755"/>
    </source>
</evidence>
<dbReference type="GO" id="GO:0005829">
    <property type="term" value="C:cytosol"/>
    <property type="evidence" value="ECO:0007669"/>
    <property type="project" value="TreeGrafter"/>
</dbReference>
<dbReference type="SMART" id="SM00448">
    <property type="entry name" value="REC"/>
    <property type="match status" value="1"/>
</dbReference>
<dbReference type="SMART" id="SM00862">
    <property type="entry name" value="Trans_reg_C"/>
    <property type="match status" value="1"/>
</dbReference>
<dbReference type="InterPro" id="IPR011006">
    <property type="entry name" value="CheY-like_superfamily"/>
</dbReference>
<dbReference type="Pfam" id="PF00072">
    <property type="entry name" value="Response_reg"/>
    <property type="match status" value="1"/>
</dbReference>
<dbReference type="EMBL" id="CAEZXK010000027">
    <property type="protein sequence ID" value="CAB4690935.1"/>
    <property type="molecule type" value="Genomic_DNA"/>
</dbReference>
<keyword evidence="3" id="KW-0805">Transcription regulation</keyword>
<dbReference type="AlphaFoldDB" id="A0A6J6P2C2"/>
<sequence length="226" mass="25037">MAKASILVVDDEAGVRDMLADALRMQQYAVATSADGHAALREIYEGDFDLIISDVNMPKVNGFELLERLRATGNETPVILLTARGDRADVAVGFRAGADDYVTKPFGLEELMLRVEARLKHLLNAQREVLEVGPVRLDEDAHQVTVDGVAVELSPTEFRLLQELMQRKGRVATKGALLDSVWGINWDTTVTVLDTYISYLRKKLHTDSWQGIKTVRGIGFQIEAGE</sequence>
<evidence type="ECO:0000259" key="6">
    <source>
        <dbReference type="PROSITE" id="PS50110"/>
    </source>
</evidence>
<evidence type="ECO:0000256" key="1">
    <source>
        <dbReference type="ARBA" id="ARBA00022553"/>
    </source>
</evidence>
<keyword evidence="1" id="KW-0597">Phosphoprotein</keyword>